<evidence type="ECO:0000256" key="5">
    <source>
        <dbReference type="ARBA" id="ARBA00046874"/>
    </source>
</evidence>
<dbReference type="NCBIfam" id="TIGR01222">
    <property type="entry name" value="minC"/>
    <property type="match status" value="1"/>
</dbReference>
<dbReference type="Gene3D" id="2.160.20.70">
    <property type="match status" value="1"/>
</dbReference>
<dbReference type="InterPro" id="IPR013033">
    <property type="entry name" value="MinC"/>
</dbReference>
<keyword evidence="3 6" id="KW-0717">Septation</keyword>
<protein>
    <recommendedName>
        <fullName evidence="6">Probable septum site-determining protein MinC</fullName>
    </recommendedName>
</protein>
<dbReference type="EMBL" id="FONT01000003">
    <property type="protein sequence ID" value="SFE70792.1"/>
    <property type="molecule type" value="Genomic_DNA"/>
</dbReference>
<evidence type="ECO:0000256" key="2">
    <source>
        <dbReference type="ARBA" id="ARBA00022618"/>
    </source>
</evidence>
<dbReference type="PANTHER" id="PTHR34108:SF1">
    <property type="entry name" value="SEPTUM SITE-DETERMINING PROTEIN MINC"/>
    <property type="match status" value="1"/>
</dbReference>
<evidence type="ECO:0000256" key="1">
    <source>
        <dbReference type="ARBA" id="ARBA00006291"/>
    </source>
</evidence>
<dbReference type="GO" id="GO:1901891">
    <property type="term" value="P:regulation of cell septum assembly"/>
    <property type="evidence" value="ECO:0007669"/>
    <property type="project" value="InterPro"/>
</dbReference>
<evidence type="ECO:0000313" key="9">
    <source>
        <dbReference type="EMBL" id="SFE70792.1"/>
    </source>
</evidence>
<dbReference type="SUPFAM" id="SSF63848">
    <property type="entry name" value="Cell-division inhibitor MinC, C-terminal domain"/>
    <property type="match status" value="1"/>
</dbReference>
<dbReference type="AlphaFoldDB" id="A0A1I2CRJ6"/>
<feature type="domain" description="Septum site-determining protein MinC N-terminal" evidence="8">
    <location>
        <begin position="32"/>
        <end position="109"/>
    </location>
</feature>
<dbReference type="OrthoDB" id="9790810at2"/>
<dbReference type="InterPro" id="IPR016098">
    <property type="entry name" value="CAP/MinC_C"/>
</dbReference>
<dbReference type="PANTHER" id="PTHR34108">
    <property type="entry name" value="SEPTUM SITE-DETERMINING PROTEIN MINC"/>
    <property type="match status" value="1"/>
</dbReference>
<dbReference type="STRING" id="930128.SAMN05192532_103153"/>
<comment type="subunit">
    <text evidence="5 6">Interacts with MinD and FtsZ.</text>
</comment>
<dbReference type="Pfam" id="PF03775">
    <property type="entry name" value="MinC_C"/>
    <property type="match status" value="1"/>
</dbReference>
<dbReference type="Gene3D" id="3.30.160.540">
    <property type="match status" value="1"/>
</dbReference>
<dbReference type="HAMAP" id="MF_00267">
    <property type="entry name" value="MinC"/>
    <property type="match status" value="1"/>
</dbReference>
<dbReference type="InterPro" id="IPR005526">
    <property type="entry name" value="Septum_form_inhib_MinC_C"/>
</dbReference>
<gene>
    <name evidence="6" type="primary">minC</name>
    <name evidence="9" type="ORF">SAMN05192532_103153</name>
</gene>
<dbReference type="Proteomes" id="UP000199516">
    <property type="component" value="Unassembled WGS sequence"/>
</dbReference>
<evidence type="ECO:0000256" key="3">
    <source>
        <dbReference type="ARBA" id="ARBA00023210"/>
    </source>
</evidence>
<evidence type="ECO:0000313" key="10">
    <source>
        <dbReference type="Proteomes" id="UP000199516"/>
    </source>
</evidence>
<keyword evidence="2 6" id="KW-0132">Cell division</keyword>
<proteinExistence type="inferred from homology"/>
<evidence type="ECO:0000256" key="4">
    <source>
        <dbReference type="ARBA" id="ARBA00023306"/>
    </source>
</evidence>
<evidence type="ECO:0000259" key="8">
    <source>
        <dbReference type="Pfam" id="PF22642"/>
    </source>
</evidence>
<dbReference type="InterPro" id="IPR055219">
    <property type="entry name" value="MinC_N_1"/>
</dbReference>
<sequence length="252" mass="28229">MWKVSTTVEKVMIMAQLAEVKAMNTGPAKNLVTIKGTKEGLTVFLNDQCSYDALTEELKEKVARDHQAFGNGPEVEVKVDVGYRFLTKEQEHQIISLLEEADPIKVKEIQTEVISREEARKEREETGITSYSQIIRSGQDIRVKGDLYLLGDVNPGGTIQATGSIFVLGTLKGTARAGIDGDLRAVVGASVMDPHQLSIAGTYFHAPERHEKKEKGPLYKEPVFAYISEREKEIAFEKTRLLYQMKRDIEKD</sequence>
<dbReference type="Pfam" id="PF22642">
    <property type="entry name" value="MinC_N_1"/>
    <property type="match status" value="1"/>
</dbReference>
<keyword evidence="4 6" id="KW-0131">Cell cycle</keyword>
<feature type="domain" description="Septum formation inhibitor MinC C-terminal" evidence="7">
    <location>
        <begin position="132"/>
        <end position="235"/>
    </location>
</feature>
<evidence type="ECO:0000256" key="6">
    <source>
        <dbReference type="HAMAP-Rule" id="MF_00267"/>
    </source>
</evidence>
<comment type="similarity">
    <text evidence="1 6">Belongs to the MinC family.</text>
</comment>
<dbReference type="GO" id="GO:0000917">
    <property type="term" value="P:division septum assembly"/>
    <property type="evidence" value="ECO:0007669"/>
    <property type="project" value="UniProtKB-KW"/>
</dbReference>
<organism evidence="9 10">
    <name type="scientific">Alteribacillus iranensis</name>
    <dbReference type="NCBI Taxonomy" id="930128"/>
    <lineage>
        <taxon>Bacteria</taxon>
        <taxon>Bacillati</taxon>
        <taxon>Bacillota</taxon>
        <taxon>Bacilli</taxon>
        <taxon>Bacillales</taxon>
        <taxon>Bacillaceae</taxon>
        <taxon>Alteribacillus</taxon>
    </lineage>
</organism>
<keyword evidence="10" id="KW-1185">Reference proteome</keyword>
<name>A0A1I2CRJ6_9BACI</name>
<dbReference type="GO" id="GO:0000902">
    <property type="term" value="P:cell morphogenesis"/>
    <property type="evidence" value="ECO:0007669"/>
    <property type="project" value="InterPro"/>
</dbReference>
<dbReference type="InterPro" id="IPR036145">
    <property type="entry name" value="MinC_C_sf"/>
</dbReference>
<accession>A0A1I2CRJ6</accession>
<reference evidence="9 10" key="1">
    <citation type="submission" date="2016-10" db="EMBL/GenBank/DDBJ databases">
        <authorList>
            <person name="de Groot N.N."/>
        </authorList>
    </citation>
    <scope>NUCLEOTIDE SEQUENCE [LARGE SCALE GENOMIC DNA]</scope>
    <source>
        <strain evidence="9 10">DSM 23995</strain>
    </source>
</reference>
<comment type="function">
    <text evidence="6">Cell division inhibitor that blocks the formation of polar Z ring septums. Rapidly oscillates between the poles of the cell to destabilize FtsZ filaments that have formed before they mature into polar Z rings. Prevents FtsZ polymerization.</text>
</comment>
<evidence type="ECO:0000259" key="7">
    <source>
        <dbReference type="Pfam" id="PF03775"/>
    </source>
</evidence>